<dbReference type="OrthoDB" id="26722at2759"/>
<dbReference type="PANTHER" id="PTHR23257">
    <property type="entry name" value="SERINE-THREONINE PROTEIN KINASE"/>
    <property type="match status" value="1"/>
</dbReference>
<dbReference type="SUPFAM" id="SSF56112">
    <property type="entry name" value="Protein kinase-like (PK-like)"/>
    <property type="match status" value="1"/>
</dbReference>
<sequence>MSSIQLTNSSMRARGGTVRYQAPELFRGGHNNSESDVFAFACVAYELLMEKLPFHELRWESAVIAAVLAGSRPSPTAPFANNTASQAVWDLIQDCWQENPQMRPTAAQIVERLLILPMQATATLCESTTDWDDTLTSKFRRSLYPQPLFPTIAELESMIFWIAGVLTTNS</sequence>
<dbReference type="GO" id="GO:0005737">
    <property type="term" value="C:cytoplasm"/>
    <property type="evidence" value="ECO:0007669"/>
    <property type="project" value="TreeGrafter"/>
</dbReference>
<comment type="caution">
    <text evidence="2">The sequence shown here is derived from an EMBL/GenBank/DDBJ whole genome shotgun (WGS) entry which is preliminary data.</text>
</comment>
<dbReference type="Pfam" id="PF00069">
    <property type="entry name" value="Pkinase"/>
    <property type="match status" value="1"/>
</dbReference>
<evidence type="ECO:0000313" key="2">
    <source>
        <dbReference type="EMBL" id="KAF7346673.1"/>
    </source>
</evidence>
<feature type="domain" description="Protein kinase" evidence="1">
    <location>
        <begin position="1"/>
        <end position="115"/>
    </location>
</feature>
<gene>
    <name evidence="2" type="ORF">MSAN_01804900</name>
</gene>
<dbReference type="GO" id="GO:0005524">
    <property type="term" value="F:ATP binding"/>
    <property type="evidence" value="ECO:0007669"/>
    <property type="project" value="InterPro"/>
</dbReference>
<dbReference type="InterPro" id="IPR000719">
    <property type="entry name" value="Prot_kinase_dom"/>
</dbReference>
<dbReference type="AlphaFoldDB" id="A0A8H6XSH0"/>
<keyword evidence="3" id="KW-1185">Reference proteome</keyword>
<dbReference type="GO" id="GO:0007165">
    <property type="term" value="P:signal transduction"/>
    <property type="evidence" value="ECO:0007669"/>
    <property type="project" value="TreeGrafter"/>
</dbReference>
<dbReference type="Gene3D" id="1.10.510.10">
    <property type="entry name" value="Transferase(Phosphotransferase) domain 1"/>
    <property type="match status" value="1"/>
</dbReference>
<name>A0A8H6XSH0_9AGAR</name>
<protein>
    <submittedName>
        <fullName evidence="2">Protein kinase domain-containing protein</fullName>
    </submittedName>
</protein>
<proteinExistence type="predicted"/>
<keyword evidence="2" id="KW-0418">Kinase</keyword>
<keyword evidence="2" id="KW-0808">Transferase</keyword>
<dbReference type="GO" id="GO:0004672">
    <property type="term" value="F:protein kinase activity"/>
    <property type="evidence" value="ECO:0007669"/>
    <property type="project" value="InterPro"/>
</dbReference>
<dbReference type="PROSITE" id="PS50011">
    <property type="entry name" value="PROTEIN_KINASE_DOM"/>
    <property type="match status" value="1"/>
</dbReference>
<reference evidence="2" key="1">
    <citation type="submission" date="2020-05" db="EMBL/GenBank/DDBJ databases">
        <title>Mycena genomes resolve the evolution of fungal bioluminescence.</title>
        <authorList>
            <person name="Tsai I.J."/>
        </authorList>
    </citation>
    <scope>NUCLEOTIDE SEQUENCE</scope>
    <source>
        <strain evidence="2">160909Yilan</strain>
    </source>
</reference>
<dbReference type="EMBL" id="JACAZH010000018">
    <property type="protein sequence ID" value="KAF7346673.1"/>
    <property type="molecule type" value="Genomic_DNA"/>
</dbReference>
<dbReference type="InterPro" id="IPR050167">
    <property type="entry name" value="Ser_Thr_protein_kinase"/>
</dbReference>
<accession>A0A8H6XSH0</accession>
<organism evidence="2 3">
    <name type="scientific">Mycena sanguinolenta</name>
    <dbReference type="NCBI Taxonomy" id="230812"/>
    <lineage>
        <taxon>Eukaryota</taxon>
        <taxon>Fungi</taxon>
        <taxon>Dikarya</taxon>
        <taxon>Basidiomycota</taxon>
        <taxon>Agaricomycotina</taxon>
        <taxon>Agaricomycetes</taxon>
        <taxon>Agaricomycetidae</taxon>
        <taxon>Agaricales</taxon>
        <taxon>Marasmiineae</taxon>
        <taxon>Mycenaceae</taxon>
        <taxon>Mycena</taxon>
    </lineage>
</organism>
<dbReference type="Proteomes" id="UP000623467">
    <property type="component" value="Unassembled WGS sequence"/>
</dbReference>
<dbReference type="InterPro" id="IPR011009">
    <property type="entry name" value="Kinase-like_dom_sf"/>
</dbReference>
<evidence type="ECO:0000313" key="3">
    <source>
        <dbReference type="Proteomes" id="UP000623467"/>
    </source>
</evidence>
<evidence type="ECO:0000259" key="1">
    <source>
        <dbReference type="PROSITE" id="PS50011"/>
    </source>
</evidence>